<reference evidence="2 4" key="2">
    <citation type="submission" date="2018-08" db="EMBL/GenBank/DDBJ databases">
        <title>Genetic Globetrotter - A new plasmid hitch-hiking vast phylogenetic and geographic distances.</title>
        <authorList>
            <person name="Vollmers J."/>
            <person name="Petersen J."/>
        </authorList>
    </citation>
    <scope>NUCLEOTIDE SEQUENCE [LARGE SCALE GENOMIC DNA]</scope>
    <source>
        <strain evidence="2 4">DSM 26383</strain>
    </source>
</reference>
<dbReference type="InterPro" id="IPR029044">
    <property type="entry name" value="Nucleotide-diphossugar_trans"/>
</dbReference>
<dbReference type="OrthoDB" id="9771846at2"/>
<keyword evidence="3" id="KW-1185">Reference proteome</keyword>
<dbReference type="PATRIC" id="fig|540747.5.peg.4016"/>
<sequence>MHDPSVLTIILNFRTPELTLKALDAAVREMEGIRGEILVVDNGSGDDSCEVITKAIETRGLGKNNRVRFKASARNGGFGAGNNFGMHAGLSDGSQPDFYYILNSDAFPQKGSIRNLLKFMVENRKAGIAGSAIRGVDDEPHQTAFRFPTIAGEFEGAVRTGIFTRLLRNSVVPLPLPEETVRVDWVAGASALMRRRMLDEIGLFDETFFLYFEETDLCLRAARAGWETWYVRNSEVLHEGSSSTGMKLWKRTPKYWFDSRLHYFTKNHGRAYAAGATLARVTGALLWRTRAILSNRSFGDPPHFLRDLVTHFAGNIRRRPDHLAATPMTKPLAEESK</sequence>
<keyword evidence="2" id="KW-0328">Glycosyltransferase</keyword>
<dbReference type="AlphaFoldDB" id="A0A0T5P1M2"/>
<dbReference type="STRING" id="540747.SAMN04488031_10529"/>
<dbReference type="EMBL" id="CP031598">
    <property type="protein sequence ID" value="QEW28526.1"/>
    <property type="molecule type" value="Genomic_DNA"/>
</dbReference>
<dbReference type="EMBL" id="LAXI01000030">
    <property type="protein sequence ID" value="KRS14998.1"/>
    <property type="molecule type" value="Genomic_DNA"/>
</dbReference>
<organism evidence="1 3">
    <name type="scientific">Roseovarius indicus</name>
    <dbReference type="NCBI Taxonomy" id="540747"/>
    <lineage>
        <taxon>Bacteria</taxon>
        <taxon>Pseudomonadati</taxon>
        <taxon>Pseudomonadota</taxon>
        <taxon>Alphaproteobacteria</taxon>
        <taxon>Rhodobacterales</taxon>
        <taxon>Roseobacteraceae</taxon>
        <taxon>Roseovarius</taxon>
    </lineage>
</organism>
<reference evidence="1 3" key="1">
    <citation type="submission" date="2015-04" db="EMBL/GenBank/DDBJ databases">
        <title>The draft genome sequence of Roseovarius indicus B108T.</title>
        <authorList>
            <person name="Li G."/>
            <person name="Lai Q."/>
            <person name="Shao Z."/>
            <person name="Yan P."/>
        </authorList>
    </citation>
    <scope>NUCLEOTIDE SEQUENCE [LARGE SCALE GENOMIC DNA]</scope>
    <source>
        <strain evidence="1 3">B108</strain>
    </source>
</reference>
<dbReference type="EC" id="2.4.1.289" evidence="2"/>
<evidence type="ECO:0000313" key="4">
    <source>
        <dbReference type="Proteomes" id="UP000325785"/>
    </source>
</evidence>
<accession>A0A0T5P1M2</accession>
<dbReference type="RefSeq" id="WP_057821206.1">
    <property type="nucleotide sequence ID" value="NZ_CP031598.1"/>
</dbReference>
<evidence type="ECO:0000313" key="1">
    <source>
        <dbReference type="EMBL" id="KRS14998.1"/>
    </source>
</evidence>
<protein>
    <submittedName>
        <fullName evidence="1">Glycosyl transferase</fullName>
    </submittedName>
    <submittedName>
        <fullName evidence="2">N-acetylglucosaminyl-diphospho-decaprenol L-rhamnosyltransferase</fullName>
        <ecNumber evidence="2">2.4.1.289</ecNumber>
    </submittedName>
</protein>
<dbReference type="Proteomes" id="UP000051401">
    <property type="component" value="Unassembled WGS sequence"/>
</dbReference>
<dbReference type="Gene3D" id="3.90.550.10">
    <property type="entry name" value="Spore Coat Polysaccharide Biosynthesis Protein SpsA, Chain A"/>
    <property type="match status" value="1"/>
</dbReference>
<dbReference type="PANTHER" id="PTHR43179">
    <property type="entry name" value="RHAMNOSYLTRANSFERASE WBBL"/>
    <property type="match status" value="1"/>
</dbReference>
<keyword evidence="1" id="KW-0808">Transferase</keyword>
<proteinExistence type="predicted"/>
<name>A0A0T5P1M2_9RHOB</name>
<dbReference type="PANTHER" id="PTHR43179:SF7">
    <property type="entry name" value="RHAMNOSYLTRANSFERASE WBBL"/>
    <property type="match status" value="1"/>
</dbReference>
<dbReference type="KEGG" id="rid:RIdsm_04357"/>
<evidence type="ECO:0000313" key="2">
    <source>
        <dbReference type="EMBL" id="QEW28526.1"/>
    </source>
</evidence>
<evidence type="ECO:0000313" key="3">
    <source>
        <dbReference type="Proteomes" id="UP000051401"/>
    </source>
</evidence>
<dbReference type="GO" id="GO:0102096">
    <property type="term" value="F:decaprenyl-N-acetyl-alpha-D-glucosaminyl-pyrophosphate:dTDP-alpha-L-rhamnose rhamnosyltransferase activity"/>
    <property type="evidence" value="ECO:0007669"/>
    <property type="project" value="UniProtKB-EC"/>
</dbReference>
<dbReference type="Pfam" id="PF13641">
    <property type="entry name" value="Glyco_tranf_2_3"/>
    <property type="match status" value="1"/>
</dbReference>
<dbReference type="SUPFAM" id="SSF53448">
    <property type="entry name" value="Nucleotide-diphospho-sugar transferases"/>
    <property type="match status" value="1"/>
</dbReference>
<dbReference type="Proteomes" id="UP000325785">
    <property type="component" value="Chromosome"/>
</dbReference>
<gene>
    <name evidence="2" type="primary">wbbL_2</name>
    <name evidence="2" type="ORF">RIdsm_04357</name>
    <name evidence="1" type="ORF">XM52_26290</name>
</gene>